<keyword evidence="1" id="KW-0812">Transmembrane</keyword>
<dbReference type="EMBL" id="CAOJ01015086">
    <property type="protein sequence ID" value="CCO35779.1"/>
    <property type="molecule type" value="Genomic_DNA"/>
</dbReference>
<dbReference type="Proteomes" id="UP000012065">
    <property type="component" value="Unassembled WGS sequence"/>
</dbReference>
<feature type="transmembrane region" description="Helical" evidence="1">
    <location>
        <begin position="187"/>
        <end position="208"/>
    </location>
</feature>
<protein>
    <submittedName>
        <fullName evidence="2">Uncharacterized protein</fullName>
    </submittedName>
</protein>
<evidence type="ECO:0000313" key="2">
    <source>
        <dbReference type="EMBL" id="CCO35779.1"/>
    </source>
</evidence>
<dbReference type="HOGENOM" id="CLU_054818_1_0_1"/>
<accession>M5C8V8</accession>
<organism evidence="2 3">
    <name type="scientific">Thanatephorus cucumeris (strain AG1-IB / isolate 7/3/14)</name>
    <name type="common">Lettuce bottom rot fungus</name>
    <name type="synonym">Rhizoctonia solani</name>
    <dbReference type="NCBI Taxonomy" id="1108050"/>
    <lineage>
        <taxon>Eukaryota</taxon>
        <taxon>Fungi</taxon>
        <taxon>Dikarya</taxon>
        <taxon>Basidiomycota</taxon>
        <taxon>Agaricomycotina</taxon>
        <taxon>Agaricomycetes</taxon>
        <taxon>Cantharellales</taxon>
        <taxon>Ceratobasidiaceae</taxon>
        <taxon>Rhizoctonia</taxon>
        <taxon>Rhizoctonia solani AG-1</taxon>
    </lineage>
</organism>
<name>M5C8V8_THACB</name>
<evidence type="ECO:0000313" key="3">
    <source>
        <dbReference type="Proteomes" id="UP000012065"/>
    </source>
</evidence>
<feature type="transmembrane region" description="Helical" evidence="1">
    <location>
        <begin position="68"/>
        <end position="86"/>
    </location>
</feature>
<comment type="caution">
    <text evidence="2">The sequence shown here is derived from an EMBL/GenBank/DDBJ whole genome shotgun (WGS) entry which is preliminary data.</text>
</comment>
<proteinExistence type="predicted"/>
<dbReference type="AlphaFoldDB" id="M5C8V8"/>
<sequence length="222" mass="25220">MTTTSSPSLPTRSLREWLKFRSRSVTAWWALYATVLAIMFITNIAFLFPGGLEAKLIPEEYFNFKVRPYGSLLLTHLACVLPATGWKTARQHKIEEHKVWMIRAWAYQMAIVTMRVIMPISMIFLQVKGGFYVSMSCNEVANSLNNSDQFIREYPQCQPTWTGKPVEYVSVEAGADEGLRLAAGARATFGMAAWVSLWIHFVATEYYISRTRRVAKSSVKSS</sequence>
<gene>
    <name evidence="2" type="ORF">BN14_09899</name>
</gene>
<keyword evidence="1" id="KW-0472">Membrane</keyword>
<reference evidence="2 3" key="1">
    <citation type="journal article" date="2013" name="J. Biotechnol.">
        <title>Establishment and interpretation of the genome sequence of the phytopathogenic fungus Rhizoctonia solani AG1-IB isolate 7/3/14.</title>
        <authorList>
            <person name="Wibberg D.W."/>
            <person name="Jelonek L.J."/>
            <person name="Rupp O.R."/>
            <person name="Hennig M.H."/>
            <person name="Eikmeyer F.E."/>
            <person name="Goesmann A.G."/>
            <person name="Hartmann A.H."/>
            <person name="Borriss R.B."/>
            <person name="Grosch R.G."/>
            <person name="Puehler A.P."/>
            <person name="Schlueter A.S."/>
        </authorList>
    </citation>
    <scope>NUCLEOTIDE SEQUENCE [LARGE SCALE GENOMIC DNA]</scope>
    <source>
        <strain evidence="3">AG1-IB / isolate 7/3/14</strain>
    </source>
</reference>
<evidence type="ECO:0000256" key="1">
    <source>
        <dbReference type="SAM" id="Phobius"/>
    </source>
</evidence>
<keyword evidence="1" id="KW-1133">Transmembrane helix</keyword>
<feature type="transmembrane region" description="Helical" evidence="1">
    <location>
        <begin position="25"/>
        <end position="48"/>
    </location>
</feature>
<feature type="transmembrane region" description="Helical" evidence="1">
    <location>
        <begin position="106"/>
        <end position="125"/>
    </location>
</feature>